<accession>A0ABU3Z2Q9</accession>
<keyword evidence="2" id="KW-1185">Reference proteome</keyword>
<name>A0ABU3Z2Q9_9EURY</name>
<protein>
    <submittedName>
        <fullName evidence="1">Uncharacterized protein</fullName>
    </submittedName>
</protein>
<proteinExistence type="predicted"/>
<reference evidence="1 2" key="1">
    <citation type="submission" date="2020-05" db="EMBL/GenBank/DDBJ databases">
        <title>Isolation and characterization of methanoarchaea from a cold seep at offshore SW Taiwan.</title>
        <authorList>
            <person name="Chen Y.-W."/>
            <person name="Chen S.-C."/>
            <person name="Lai M.-C."/>
        </authorList>
    </citation>
    <scope>NUCLEOTIDE SEQUENCE [LARGE SCALE GENOMIC DNA]</scope>
    <source>
        <strain evidence="1 2">YWC-01</strain>
    </source>
</reference>
<evidence type="ECO:0000313" key="1">
    <source>
        <dbReference type="EMBL" id="MDV4343097.1"/>
    </source>
</evidence>
<dbReference type="EMBL" id="JABFFQ010000005">
    <property type="protein sequence ID" value="MDV4343097.1"/>
    <property type="molecule type" value="Genomic_DNA"/>
</dbReference>
<evidence type="ECO:0000313" key="2">
    <source>
        <dbReference type="Proteomes" id="UP001273768"/>
    </source>
</evidence>
<sequence length="76" mass="8502">MVEPSTINALAVWFSAPDPEEYIDQGTKLFFADPTEGPIDIIRSRDPFDMGELSKFVSCPEFYNGVGDVDGKEDRK</sequence>
<comment type="caution">
    <text evidence="1">The sequence shown here is derived from an EMBL/GenBank/DDBJ whole genome shotgun (WGS) entry which is preliminary data.</text>
</comment>
<gene>
    <name evidence="1" type="ORF">HL657_07940</name>
</gene>
<dbReference type="Proteomes" id="UP001273768">
    <property type="component" value="Unassembled WGS sequence"/>
</dbReference>
<dbReference type="RefSeq" id="WP_317296285.1">
    <property type="nucleotide sequence ID" value="NZ_JABFFQ010000005.1"/>
</dbReference>
<organism evidence="1 2">
    <name type="scientific">Methanoculleus nereidis</name>
    <dbReference type="NCBI Taxonomy" id="2735141"/>
    <lineage>
        <taxon>Archaea</taxon>
        <taxon>Methanobacteriati</taxon>
        <taxon>Methanobacteriota</taxon>
        <taxon>Stenosarchaea group</taxon>
        <taxon>Methanomicrobia</taxon>
        <taxon>Methanomicrobiales</taxon>
        <taxon>Methanomicrobiaceae</taxon>
        <taxon>Methanoculleus</taxon>
    </lineage>
</organism>